<feature type="domain" description="NR LBD" evidence="14">
    <location>
        <begin position="558"/>
        <end position="847"/>
    </location>
</feature>
<keyword evidence="16" id="KW-1185">Reference proteome</keyword>
<feature type="region of interest" description="Disordered" evidence="12">
    <location>
        <begin position="349"/>
        <end position="376"/>
    </location>
</feature>
<name>A0A8C6QRE0_NANGA</name>
<feature type="domain" description="Nuclear receptor" evidence="13">
    <location>
        <begin position="600"/>
        <end position="675"/>
    </location>
</feature>
<feature type="region of interest" description="Disordered" evidence="12">
    <location>
        <begin position="231"/>
        <end position="329"/>
    </location>
</feature>
<dbReference type="InterPro" id="IPR013088">
    <property type="entry name" value="Znf_NHR/GATA"/>
</dbReference>
<keyword evidence="2" id="KW-0754">Steroid-binding</keyword>
<evidence type="ECO:0000259" key="14">
    <source>
        <dbReference type="PROSITE" id="PS51843"/>
    </source>
</evidence>
<dbReference type="SMART" id="SM00399">
    <property type="entry name" value="ZnF_C4"/>
    <property type="match status" value="1"/>
</dbReference>
<sequence length="867" mass="94491">METKGYHSLPEGLDMERRWSQVSQNVERSSLGPVERTDENNFMEIVNISCVSGAIPNNSTQGSSKEKHELLPCLQQDNNRSGILPSDIKTELESKELSATVAESMGLYMDSVRDAEYTFDQQNQQGSMSPAKVYQNMEQLVKFYKENGHRPSTISGVNRPLRSFMSDSGSSMNGGVMRAIVKSPITCHEKSPSVCSPLNMTSSVCSPAGINSVSSSTASFGSFPVHSPITQGTPLTCSPNVENRGSRSHSPTHASNVGSPLSSPLSSMKSPISSPPSHCSVKSPVSSPNNVTLRSSVSSPANLNNSRCSVSSPSNTNNRSTLSSPTTSTVGSTCSLISNAFSYAASGTSAGAGATRDVVPSPDTHEKGAHEVPFPKTEEVDNAISNGVNGQLNIVQYIKAEPDGAFSSSCLGGNSKINSSSPFSVPIKQESTKHSCSGASFKGNPTINPFPFMDGSYFSFMDDKDYYSLSGILGPPVPGFDGNCEGSAFPMGIKQEPDDGSYYSEASIPSSAIVGVNSGGQSFHYRIGAQGTISLSRSPRDQSFQHLSSFPPVNTLVESWKSHGDLSSRRSDGYPVLEYIPENVSSSSLRSVSTGSSRPSKICLVCGDEASGCHYGVVTCGSCKVFFKRAVEGQHNYLCAGRNDCIIDKIRRKNCPACRLQKCLQAGMNLGGFKNLPLEDQITLIQYSWMCLSSFALSWRSYKHTNSQFLYFAPDLVFNEEKMHQSAMYELCQGMHQISLQFVRLQLTFEEYTIMKVLLLLSTVPKDGLKSQAAFEEMRTNYIKELRKMVTKCPNSSGQSWQRFYQLTKLLDSMHDLVSDLLEFCFYTFRESQALKVEFPAMLVEIISDQLPKVESGNAKPLYFHRK</sequence>
<dbReference type="GO" id="GO:0043565">
    <property type="term" value="F:sequence-specific DNA binding"/>
    <property type="evidence" value="ECO:0007669"/>
    <property type="project" value="InterPro"/>
</dbReference>
<evidence type="ECO:0000256" key="5">
    <source>
        <dbReference type="ARBA" id="ARBA00022833"/>
    </source>
</evidence>
<evidence type="ECO:0000256" key="8">
    <source>
        <dbReference type="ARBA" id="ARBA00023125"/>
    </source>
</evidence>
<keyword evidence="10" id="KW-0675">Receptor</keyword>
<dbReference type="GO" id="GO:0003700">
    <property type="term" value="F:DNA-binding transcription factor activity"/>
    <property type="evidence" value="ECO:0007669"/>
    <property type="project" value="InterPro"/>
</dbReference>
<dbReference type="SUPFAM" id="SSF57716">
    <property type="entry name" value="Glucocorticoid receptor-like (DNA-binding domain)"/>
    <property type="match status" value="1"/>
</dbReference>
<evidence type="ECO:0000256" key="12">
    <source>
        <dbReference type="SAM" id="MobiDB-lite"/>
    </source>
</evidence>
<dbReference type="GO" id="GO:0008270">
    <property type="term" value="F:zinc ion binding"/>
    <property type="evidence" value="ECO:0007669"/>
    <property type="project" value="UniProtKB-KW"/>
</dbReference>
<evidence type="ECO:0000256" key="7">
    <source>
        <dbReference type="ARBA" id="ARBA00023121"/>
    </source>
</evidence>
<evidence type="ECO:0000256" key="6">
    <source>
        <dbReference type="ARBA" id="ARBA00023015"/>
    </source>
</evidence>
<dbReference type="PANTHER" id="PTHR48092">
    <property type="entry name" value="KNIRPS-RELATED PROTEIN-RELATED"/>
    <property type="match status" value="1"/>
</dbReference>
<evidence type="ECO:0000313" key="15">
    <source>
        <dbReference type="Ensembl" id="ENSNGAP00000007902.1"/>
    </source>
</evidence>
<keyword evidence="6" id="KW-0805">Transcription regulation</keyword>
<evidence type="ECO:0000259" key="13">
    <source>
        <dbReference type="PROSITE" id="PS51030"/>
    </source>
</evidence>
<dbReference type="SUPFAM" id="SSF48508">
    <property type="entry name" value="Nuclear receptor ligand-binding domain"/>
    <property type="match status" value="1"/>
</dbReference>
<keyword evidence="11" id="KW-0539">Nucleus</keyword>
<organism evidence="15 16">
    <name type="scientific">Nannospalax galili</name>
    <name type="common">Northern Israeli blind subterranean mole rat</name>
    <name type="synonym">Spalax galili</name>
    <dbReference type="NCBI Taxonomy" id="1026970"/>
    <lineage>
        <taxon>Eukaryota</taxon>
        <taxon>Metazoa</taxon>
        <taxon>Chordata</taxon>
        <taxon>Craniata</taxon>
        <taxon>Vertebrata</taxon>
        <taxon>Euteleostomi</taxon>
        <taxon>Mammalia</taxon>
        <taxon>Eutheria</taxon>
        <taxon>Euarchontoglires</taxon>
        <taxon>Glires</taxon>
        <taxon>Rodentia</taxon>
        <taxon>Myomorpha</taxon>
        <taxon>Muroidea</taxon>
        <taxon>Spalacidae</taxon>
        <taxon>Spalacinae</taxon>
        <taxon>Nannospalax</taxon>
    </lineage>
</organism>
<protein>
    <submittedName>
        <fullName evidence="15">Nuclear receptor subfamily 3, group C, member 2</fullName>
    </submittedName>
</protein>
<dbReference type="SMART" id="SM00430">
    <property type="entry name" value="HOLI"/>
    <property type="match status" value="1"/>
</dbReference>
<dbReference type="PROSITE" id="PS00031">
    <property type="entry name" value="NUCLEAR_REC_DBD_1"/>
    <property type="match status" value="1"/>
</dbReference>
<evidence type="ECO:0000256" key="11">
    <source>
        <dbReference type="ARBA" id="ARBA00023242"/>
    </source>
</evidence>
<dbReference type="InterPro" id="IPR050200">
    <property type="entry name" value="Nuclear_hormone_rcpt_NR3"/>
</dbReference>
<dbReference type="Gene3D" id="1.10.565.10">
    <property type="entry name" value="Retinoid X Receptor"/>
    <property type="match status" value="1"/>
</dbReference>
<keyword evidence="4" id="KW-0863">Zinc-finger</keyword>
<evidence type="ECO:0000256" key="2">
    <source>
        <dbReference type="ARBA" id="ARBA00022665"/>
    </source>
</evidence>
<evidence type="ECO:0000256" key="4">
    <source>
        <dbReference type="ARBA" id="ARBA00022771"/>
    </source>
</evidence>
<dbReference type="InterPro" id="IPR001628">
    <property type="entry name" value="Znf_hrmn_rcpt"/>
</dbReference>
<comment type="similarity">
    <text evidence="1">Belongs to the nuclear hormone receptor family. NR3 subfamily.</text>
</comment>
<dbReference type="OMA" id="ITFPKME"/>
<dbReference type="CDD" id="cd07172">
    <property type="entry name" value="NR_DBD_GR_PR"/>
    <property type="match status" value="1"/>
</dbReference>
<dbReference type="Proteomes" id="UP000694381">
    <property type="component" value="Unassembled WGS sequence"/>
</dbReference>
<keyword evidence="3" id="KW-0479">Metal-binding</keyword>
<keyword evidence="8" id="KW-0238">DNA-binding</keyword>
<proteinExistence type="inferred from homology"/>
<evidence type="ECO:0000313" key="16">
    <source>
        <dbReference type="Proteomes" id="UP000694381"/>
    </source>
</evidence>
<gene>
    <name evidence="15" type="primary">Nr3c2</name>
</gene>
<feature type="compositionally biased region" description="Polar residues" evidence="12">
    <location>
        <begin position="292"/>
        <end position="329"/>
    </location>
</feature>
<keyword evidence="7" id="KW-0446">Lipid-binding</keyword>
<evidence type="ECO:0000256" key="3">
    <source>
        <dbReference type="ARBA" id="ARBA00022723"/>
    </source>
</evidence>
<feature type="compositionally biased region" description="Polar residues" evidence="12">
    <location>
        <begin position="231"/>
        <end position="258"/>
    </location>
</feature>
<dbReference type="InterPro" id="IPR000536">
    <property type="entry name" value="Nucl_hrmn_rcpt_lig-bd"/>
</dbReference>
<evidence type="ECO:0000256" key="10">
    <source>
        <dbReference type="ARBA" id="ARBA00023170"/>
    </source>
</evidence>
<accession>A0A8C6QRE0</accession>
<dbReference type="AlphaFoldDB" id="A0A8C6QRE0"/>
<dbReference type="PROSITE" id="PS51843">
    <property type="entry name" value="NR_LBD"/>
    <property type="match status" value="1"/>
</dbReference>
<dbReference type="InterPro" id="IPR035500">
    <property type="entry name" value="NHR-like_dom_sf"/>
</dbReference>
<dbReference type="PRINTS" id="PR00047">
    <property type="entry name" value="STROIDFINGER"/>
</dbReference>
<dbReference type="Pfam" id="PF00105">
    <property type="entry name" value="zf-C4"/>
    <property type="match status" value="1"/>
</dbReference>
<dbReference type="GO" id="GO:0005496">
    <property type="term" value="F:steroid binding"/>
    <property type="evidence" value="ECO:0007669"/>
    <property type="project" value="UniProtKB-KW"/>
</dbReference>
<reference evidence="15" key="1">
    <citation type="submission" date="2025-08" db="UniProtKB">
        <authorList>
            <consortium name="Ensembl"/>
        </authorList>
    </citation>
    <scope>IDENTIFICATION</scope>
</reference>
<evidence type="ECO:0000256" key="1">
    <source>
        <dbReference type="ARBA" id="ARBA00005413"/>
    </source>
</evidence>
<dbReference type="PROSITE" id="PS51030">
    <property type="entry name" value="NUCLEAR_REC_DBD_2"/>
    <property type="match status" value="1"/>
</dbReference>
<dbReference type="GeneTree" id="ENSGT00940000159333"/>
<reference evidence="15" key="2">
    <citation type="submission" date="2025-09" db="UniProtKB">
        <authorList>
            <consortium name="Ensembl"/>
        </authorList>
    </citation>
    <scope>IDENTIFICATION</scope>
</reference>
<dbReference type="FunFam" id="3.30.50.10:FF:000139">
    <property type="entry name" value="Estrogen receptor beta a variant b"/>
    <property type="match status" value="1"/>
</dbReference>
<evidence type="ECO:0000256" key="9">
    <source>
        <dbReference type="ARBA" id="ARBA00023163"/>
    </source>
</evidence>
<dbReference type="Gene3D" id="3.30.50.10">
    <property type="entry name" value="Erythroid Transcription Factor GATA-1, subunit A"/>
    <property type="match status" value="1"/>
</dbReference>
<feature type="compositionally biased region" description="Low complexity" evidence="12">
    <location>
        <begin position="259"/>
        <end position="291"/>
    </location>
</feature>
<keyword evidence="9" id="KW-0804">Transcription</keyword>
<keyword evidence="5" id="KW-0862">Zinc</keyword>
<dbReference type="Ensembl" id="ENSNGAT00000013395.1">
    <property type="protein sequence ID" value="ENSNGAP00000007902.1"/>
    <property type="gene ID" value="ENSNGAG00000011026.1"/>
</dbReference>